<dbReference type="RefSeq" id="WP_311368628.1">
    <property type="nucleotide sequence ID" value="NZ_JAVRHX010000002.1"/>
</dbReference>
<dbReference type="Proteomes" id="UP001253545">
    <property type="component" value="Unassembled WGS sequence"/>
</dbReference>
<feature type="chain" id="PRO_5045489310" description="PEP-CTERM protein-sorting domain-containing protein" evidence="2">
    <location>
        <begin position="24"/>
        <end position="212"/>
    </location>
</feature>
<name>A0ABU2ZR47_9ALTE</name>
<evidence type="ECO:0000256" key="1">
    <source>
        <dbReference type="SAM" id="Phobius"/>
    </source>
</evidence>
<accession>A0ABU2ZR47</accession>
<sequence length="212" mass="22059">MKSLYVKTLITGILLTACSIVNATLILDAGASSTSQNFSGGNYSAGTEFTLSTGLSIDGLAYIDVGNDGLLENHEVGLWNSNGDLLAQATVNNGSTIFASQSSLGRWYVTQINELFLSAGIYRVAGIVGNEDVQALSGDKVSISGVSLSSGYVRTSFPSGGFNFPGLSFSSQAIRASLTTGAFSNSIDVPTPSILALITLAGFGLFSRRFKK</sequence>
<evidence type="ECO:0000313" key="3">
    <source>
        <dbReference type="EMBL" id="MDT0595111.1"/>
    </source>
</evidence>
<evidence type="ECO:0000313" key="4">
    <source>
        <dbReference type="Proteomes" id="UP001253545"/>
    </source>
</evidence>
<evidence type="ECO:0000256" key="2">
    <source>
        <dbReference type="SAM" id="SignalP"/>
    </source>
</evidence>
<evidence type="ECO:0008006" key="5">
    <source>
        <dbReference type="Google" id="ProtNLM"/>
    </source>
</evidence>
<feature type="transmembrane region" description="Helical" evidence="1">
    <location>
        <begin position="189"/>
        <end position="206"/>
    </location>
</feature>
<keyword evidence="2" id="KW-0732">Signal</keyword>
<organism evidence="3 4">
    <name type="scientific">Glaciecola petra</name>
    <dbReference type="NCBI Taxonomy" id="3075602"/>
    <lineage>
        <taxon>Bacteria</taxon>
        <taxon>Pseudomonadati</taxon>
        <taxon>Pseudomonadota</taxon>
        <taxon>Gammaproteobacteria</taxon>
        <taxon>Alteromonadales</taxon>
        <taxon>Alteromonadaceae</taxon>
        <taxon>Glaciecola</taxon>
    </lineage>
</organism>
<protein>
    <recommendedName>
        <fullName evidence="5">PEP-CTERM protein-sorting domain-containing protein</fullName>
    </recommendedName>
</protein>
<proteinExistence type="predicted"/>
<gene>
    <name evidence="3" type="ORF">RM552_09675</name>
</gene>
<dbReference type="EMBL" id="JAVRHX010000002">
    <property type="protein sequence ID" value="MDT0595111.1"/>
    <property type="molecule type" value="Genomic_DNA"/>
</dbReference>
<keyword evidence="4" id="KW-1185">Reference proteome</keyword>
<keyword evidence="1" id="KW-1133">Transmembrane helix</keyword>
<dbReference type="PROSITE" id="PS51257">
    <property type="entry name" value="PROKAR_LIPOPROTEIN"/>
    <property type="match status" value="1"/>
</dbReference>
<keyword evidence="1" id="KW-0472">Membrane</keyword>
<keyword evidence="1" id="KW-0812">Transmembrane</keyword>
<comment type="caution">
    <text evidence="3">The sequence shown here is derived from an EMBL/GenBank/DDBJ whole genome shotgun (WGS) entry which is preliminary data.</text>
</comment>
<feature type="signal peptide" evidence="2">
    <location>
        <begin position="1"/>
        <end position="23"/>
    </location>
</feature>
<reference evidence="3 4" key="1">
    <citation type="submission" date="2023-09" db="EMBL/GenBank/DDBJ databases">
        <authorList>
            <person name="Rey-Velasco X."/>
        </authorList>
    </citation>
    <scope>NUCLEOTIDE SEQUENCE [LARGE SCALE GENOMIC DNA]</scope>
    <source>
        <strain evidence="3 4">P117</strain>
    </source>
</reference>